<evidence type="ECO:0000313" key="3">
    <source>
        <dbReference type="Proteomes" id="UP000512286"/>
    </source>
</evidence>
<dbReference type="EMBL" id="CP059378">
    <property type="protein sequence ID" value="QLY81265.1"/>
    <property type="molecule type" value="Genomic_DNA"/>
</dbReference>
<dbReference type="InterPro" id="IPR031837">
    <property type="entry name" value="DUF5071"/>
</dbReference>
<dbReference type="KEGG" id="cint:HZF06_06690"/>
<reference evidence="2 3" key="1">
    <citation type="submission" date="2020-07" db="EMBL/GenBank/DDBJ databases">
        <title>Electron transfer.</title>
        <authorList>
            <person name="Huang L."/>
            <person name="Liu X."/>
            <person name="Zhou S."/>
        </authorList>
    </citation>
    <scope>NUCLEOTIDE SEQUENCE [LARGE SCALE GENOMIC DNA]</scope>
    <source>
        <strain evidence="2 3">Lx1</strain>
    </source>
</reference>
<dbReference type="Proteomes" id="UP000512286">
    <property type="component" value="Chromosome"/>
</dbReference>
<dbReference type="InterPro" id="IPR038692">
    <property type="entry name" value="Cthe_2751_sf"/>
</dbReference>
<gene>
    <name evidence="2" type="ORF">HZF06_06690</name>
</gene>
<name>A0A7D6W2L0_9CLOT</name>
<proteinExistence type="predicted"/>
<accession>A0A7D6W2L0</accession>
<protein>
    <submittedName>
        <fullName evidence="2">DUF5071 domain-containing protein</fullName>
    </submittedName>
</protein>
<dbReference type="AlphaFoldDB" id="A0A7D6W2L0"/>
<dbReference type="Gene3D" id="1.25.40.750">
    <property type="entry name" value="Domain of unknown function DUF5071"/>
    <property type="match status" value="1"/>
</dbReference>
<evidence type="ECO:0000313" key="2">
    <source>
        <dbReference type="EMBL" id="QLY81265.1"/>
    </source>
</evidence>
<dbReference type="RefSeq" id="WP_181602910.1">
    <property type="nucleotide sequence ID" value="NZ_CP059378.1"/>
</dbReference>
<sequence length="126" mass="14984">MDKSLIIPTNKHDFDAVEKIKNTDLKSIQQYLPQIFEWVEDINWPIAPKLAEVLVKFDDMIVPYLIDLIRNPDGLREYSVYFYMLPILTDIQLHLIKGELMRVAYNPSDFEKQEGYDKIALKYIRY</sequence>
<feature type="domain" description="DUF5071" evidence="1">
    <location>
        <begin position="7"/>
        <end position="122"/>
    </location>
</feature>
<evidence type="ECO:0000259" key="1">
    <source>
        <dbReference type="Pfam" id="PF16804"/>
    </source>
</evidence>
<dbReference type="Pfam" id="PF16804">
    <property type="entry name" value="DUF5071"/>
    <property type="match status" value="1"/>
</dbReference>
<organism evidence="2 3">
    <name type="scientific">Clostridium intestinale</name>
    <dbReference type="NCBI Taxonomy" id="36845"/>
    <lineage>
        <taxon>Bacteria</taxon>
        <taxon>Bacillati</taxon>
        <taxon>Bacillota</taxon>
        <taxon>Clostridia</taxon>
        <taxon>Eubacteriales</taxon>
        <taxon>Clostridiaceae</taxon>
        <taxon>Clostridium</taxon>
    </lineage>
</organism>